<dbReference type="EMBL" id="WODA01000023">
    <property type="protein sequence ID" value="MUN07846.1"/>
    <property type="molecule type" value="Genomic_DNA"/>
</dbReference>
<dbReference type="OrthoDB" id="9802489at2"/>
<feature type="region of interest" description="Disordered" evidence="1">
    <location>
        <begin position="1"/>
        <end position="26"/>
    </location>
</feature>
<dbReference type="RefSeq" id="WP_155842704.1">
    <property type="nucleotide sequence ID" value="NZ_BAAAIA010000001.1"/>
</dbReference>
<proteinExistence type="predicted"/>
<reference evidence="2 3" key="1">
    <citation type="submission" date="2019-11" db="EMBL/GenBank/DDBJ databases">
        <title>Agromyces kandeliae sp. nov., isolated from mangrove soil.</title>
        <authorList>
            <person name="Wang R."/>
        </authorList>
    </citation>
    <scope>NUCLEOTIDE SEQUENCE [LARGE SCALE GENOMIC DNA]</scope>
    <source>
        <strain evidence="2 3">JCM 11431</strain>
    </source>
</reference>
<accession>A0A7C9HIH6</accession>
<organism evidence="2 3">
    <name type="scientific">Agromyces luteolus</name>
    <dbReference type="NCBI Taxonomy" id="88373"/>
    <lineage>
        <taxon>Bacteria</taxon>
        <taxon>Bacillati</taxon>
        <taxon>Actinomycetota</taxon>
        <taxon>Actinomycetes</taxon>
        <taxon>Micrococcales</taxon>
        <taxon>Microbacteriaceae</taxon>
        <taxon>Agromyces</taxon>
    </lineage>
</organism>
<protein>
    <submittedName>
        <fullName evidence="2">Uncharacterized protein</fullName>
    </submittedName>
</protein>
<name>A0A7C9HIH6_9MICO</name>
<dbReference type="InterPro" id="IPR014710">
    <property type="entry name" value="RmlC-like_jellyroll"/>
</dbReference>
<feature type="region of interest" description="Disordered" evidence="1">
    <location>
        <begin position="48"/>
        <end position="71"/>
    </location>
</feature>
<dbReference type="AlphaFoldDB" id="A0A7C9HIH6"/>
<feature type="compositionally biased region" description="Acidic residues" evidence="1">
    <location>
        <begin position="49"/>
        <end position="60"/>
    </location>
</feature>
<sequence>MSTEKLPNHPTAKGPEAWFTGDVSPAGEWHWHGASAEQFMCHLALWEAPDPESGEPETEWGELLTAEEYPG</sequence>
<comment type="caution">
    <text evidence="2">The sequence shown here is derived from an EMBL/GenBank/DDBJ whole genome shotgun (WGS) entry which is preliminary data.</text>
</comment>
<dbReference type="Gene3D" id="2.60.120.10">
    <property type="entry name" value="Jelly Rolls"/>
    <property type="match status" value="1"/>
</dbReference>
<keyword evidence="3" id="KW-1185">Reference proteome</keyword>
<gene>
    <name evidence="2" type="ORF">GLX25_12065</name>
</gene>
<evidence type="ECO:0000256" key="1">
    <source>
        <dbReference type="SAM" id="MobiDB-lite"/>
    </source>
</evidence>
<dbReference type="Proteomes" id="UP000480122">
    <property type="component" value="Unassembled WGS sequence"/>
</dbReference>
<evidence type="ECO:0000313" key="3">
    <source>
        <dbReference type="Proteomes" id="UP000480122"/>
    </source>
</evidence>
<evidence type="ECO:0000313" key="2">
    <source>
        <dbReference type="EMBL" id="MUN07846.1"/>
    </source>
</evidence>